<dbReference type="EMBL" id="JACYCF010000001">
    <property type="protein sequence ID" value="KAF8761880.1"/>
    <property type="molecule type" value="Genomic_DNA"/>
</dbReference>
<gene>
    <name evidence="1" type="ORF">RHS01_01278</name>
</gene>
<accession>A0A8H7INC6</accession>
<name>A0A8H7INC6_9AGAM</name>
<reference evidence="1" key="1">
    <citation type="submission" date="2020-09" db="EMBL/GenBank/DDBJ databases">
        <title>Comparative genome analyses of four rice-infecting Rhizoctonia solani isolates reveal extensive enrichment of homogalacturonan modification genes.</title>
        <authorList>
            <person name="Lee D.-Y."/>
            <person name="Jeon J."/>
            <person name="Kim K.-T."/>
            <person name="Cheong K."/>
            <person name="Song H."/>
            <person name="Choi G."/>
            <person name="Ko J."/>
            <person name="Opiyo S.O."/>
            <person name="Zuo S."/>
            <person name="Madhav S."/>
            <person name="Lee Y.-H."/>
            <person name="Wang G.-L."/>
        </authorList>
    </citation>
    <scope>NUCLEOTIDE SEQUENCE</scope>
    <source>
        <strain evidence="1">AG1-IA B2</strain>
    </source>
</reference>
<dbReference type="GO" id="GO:0005506">
    <property type="term" value="F:iron ion binding"/>
    <property type="evidence" value="ECO:0007669"/>
    <property type="project" value="InterPro"/>
</dbReference>
<protein>
    <submittedName>
        <fullName evidence="1">Cytochrome p450</fullName>
    </submittedName>
</protein>
<evidence type="ECO:0000313" key="2">
    <source>
        <dbReference type="Proteomes" id="UP000614334"/>
    </source>
</evidence>
<feature type="non-terminal residue" evidence="1">
    <location>
        <position position="421"/>
    </location>
</feature>
<dbReference type="SUPFAM" id="SSF48264">
    <property type="entry name" value="Cytochrome P450"/>
    <property type="match status" value="1"/>
</dbReference>
<dbReference type="GO" id="GO:0020037">
    <property type="term" value="F:heme binding"/>
    <property type="evidence" value="ECO:0007669"/>
    <property type="project" value="InterPro"/>
</dbReference>
<dbReference type="Gene3D" id="1.10.630.10">
    <property type="entry name" value="Cytochrome P450"/>
    <property type="match status" value="1"/>
</dbReference>
<dbReference type="Proteomes" id="UP000614334">
    <property type="component" value="Unassembled WGS sequence"/>
</dbReference>
<organism evidence="1 2">
    <name type="scientific">Rhizoctonia solani</name>
    <dbReference type="NCBI Taxonomy" id="456999"/>
    <lineage>
        <taxon>Eukaryota</taxon>
        <taxon>Fungi</taxon>
        <taxon>Dikarya</taxon>
        <taxon>Basidiomycota</taxon>
        <taxon>Agaricomycotina</taxon>
        <taxon>Agaricomycetes</taxon>
        <taxon>Cantharellales</taxon>
        <taxon>Ceratobasidiaceae</taxon>
        <taxon>Rhizoctonia</taxon>
    </lineage>
</organism>
<dbReference type="GO" id="GO:0016705">
    <property type="term" value="F:oxidoreductase activity, acting on paired donors, with incorporation or reduction of molecular oxygen"/>
    <property type="evidence" value="ECO:0007669"/>
    <property type="project" value="InterPro"/>
</dbReference>
<comment type="caution">
    <text evidence="1">The sequence shown here is derived from an EMBL/GenBank/DDBJ whole genome shotgun (WGS) entry which is preliminary data.</text>
</comment>
<dbReference type="InterPro" id="IPR036396">
    <property type="entry name" value="Cyt_P450_sf"/>
</dbReference>
<dbReference type="GO" id="GO:0004497">
    <property type="term" value="F:monooxygenase activity"/>
    <property type="evidence" value="ECO:0007669"/>
    <property type="project" value="InterPro"/>
</dbReference>
<proteinExistence type="predicted"/>
<evidence type="ECO:0000313" key="1">
    <source>
        <dbReference type="EMBL" id="KAF8761880.1"/>
    </source>
</evidence>
<dbReference type="AlphaFoldDB" id="A0A8H7INC6"/>
<sequence>MLLSAVCLITGVLALLLVRRHRKLKSLVGLYGPPPSSYLAGHFKHMFGLHGIDFQLEVLRKYGPTVGMTGVMGEPFILTFDPGFIHTVLVRERSKFERNEGGTLMVRSMFGGGLLGFREMPYSCLTQFLRYNIFANVSSNISLPSLSTDTSLTVLPVFTDVAKQACRAIDQSLSTEVNDVFQWSTAAALEFIGEAGLGYSFGSFSGETNEYSVASKSVFQLFAKLVPFIPLYPYLYRLPITPRYYHITIRLSKFSGNGKISSNEASTWNHSVIARILDVVAHDTNIQDKMREELLENKDKDTLELPYLDAGRQRNAEIISSGYVPGSSVSHFTVLYYLHCLHTHQRCEEDTVVPLIYPISTPSGTTTNLPVKKGTRLALSVVFSNRDESVWGSEQANFGPSDGSKRSSSRHTLICKEFILP</sequence>